<dbReference type="Pfam" id="PF04879">
    <property type="entry name" value="Molybdop_Fe4S4"/>
    <property type="match status" value="1"/>
</dbReference>
<proteinExistence type="inferred from homology"/>
<dbReference type="InterPro" id="IPR037949">
    <property type="entry name" value="MopB_CT_Acetylene-hydratase"/>
</dbReference>
<dbReference type="Gene3D" id="2.20.25.90">
    <property type="entry name" value="ADC-like domains"/>
    <property type="match status" value="1"/>
</dbReference>
<dbReference type="Gene3D" id="3.40.228.10">
    <property type="entry name" value="Dimethylsulfoxide Reductase, domain 2"/>
    <property type="match status" value="1"/>
</dbReference>
<dbReference type="SMART" id="SM00926">
    <property type="entry name" value="Molybdop_Fe4S4"/>
    <property type="match status" value="1"/>
</dbReference>
<comment type="cofactor">
    <cofactor evidence="1">
        <name>Mo-bis(molybdopterin guanine dinucleotide)</name>
        <dbReference type="ChEBI" id="CHEBI:60539"/>
    </cofactor>
</comment>
<dbReference type="Proteomes" id="UP001320544">
    <property type="component" value="Chromosome"/>
</dbReference>
<evidence type="ECO:0000256" key="6">
    <source>
        <dbReference type="ARBA" id="ARBA00023004"/>
    </source>
</evidence>
<dbReference type="InterPro" id="IPR006655">
    <property type="entry name" value="Mopterin_OxRdtase_prok_CS"/>
</dbReference>
<dbReference type="PANTHER" id="PTHR43742">
    <property type="entry name" value="TRIMETHYLAMINE-N-OXIDE REDUCTASE"/>
    <property type="match status" value="1"/>
</dbReference>
<keyword evidence="7" id="KW-0411">Iron-sulfur</keyword>
<gene>
    <name evidence="9" type="ORF">CE91St30_15200</name>
</gene>
<dbReference type="SUPFAM" id="SSF50692">
    <property type="entry name" value="ADC-like"/>
    <property type="match status" value="1"/>
</dbReference>
<evidence type="ECO:0000259" key="8">
    <source>
        <dbReference type="PROSITE" id="PS51669"/>
    </source>
</evidence>
<feature type="domain" description="4Fe-4S Mo/W bis-MGD-type" evidence="8">
    <location>
        <begin position="23"/>
        <end position="80"/>
    </location>
</feature>
<evidence type="ECO:0000313" key="10">
    <source>
        <dbReference type="Proteomes" id="UP001320544"/>
    </source>
</evidence>
<keyword evidence="3" id="KW-0500">Molybdenum</keyword>
<evidence type="ECO:0000256" key="2">
    <source>
        <dbReference type="ARBA" id="ARBA00010312"/>
    </source>
</evidence>
<protein>
    <submittedName>
        <fullName evidence="9">Dehydrogenase</fullName>
    </submittedName>
</protein>
<dbReference type="CDD" id="cd02759">
    <property type="entry name" value="MopB_Acetylene-hydratase"/>
    <property type="match status" value="1"/>
</dbReference>
<evidence type="ECO:0000256" key="1">
    <source>
        <dbReference type="ARBA" id="ARBA00001942"/>
    </source>
</evidence>
<dbReference type="PROSITE" id="PS51669">
    <property type="entry name" value="4FE4S_MOW_BIS_MGD"/>
    <property type="match status" value="1"/>
</dbReference>
<organism evidence="9 10">
    <name type="scientific">Raoultibacter timonensis</name>
    <dbReference type="NCBI Taxonomy" id="1907662"/>
    <lineage>
        <taxon>Bacteria</taxon>
        <taxon>Bacillati</taxon>
        <taxon>Actinomycetota</taxon>
        <taxon>Coriobacteriia</taxon>
        <taxon>Eggerthellales</taxon>
        <taxon>Eggerthellaceae</taxon>
        <taxon>Raoultibacter</taxon>
    </lineage>
</organism>
<evidence type="ECO:0000256" key="3">
    <source>
        <dbReference type="ARBA" id="ARBA00022505"/>
    </source>
</evidence>
<dbReference type="PANTHER" id="PTHR43742:SF6">
    <property type="entry name" value="OXIDOREDUCTASE YYAE-RELATED"/>
    <property type="match status" value="1"/>
</dbReference>
<dbReference type="InterPro" id="IPR041930">
    <property type="entry name" value="Acetylene_hydratase"/>
</dbReference>
<dbReference type="Gene3D" id="3.40.50.740">
    <property type="match status" value="1"/>
</dbReference>
<keyword evidence="6" id="KW-0408">Iron</keyword>
<keyword evidence="10" id="KW-1185">Reference proteome</keyword>
<name>A0ABN6MDX4_9ACTN</name>
<dbReference type="EMBL" id="AP025564">
    <property type="protein sequence ID" value="BDE96187.1"/>
    <property type="molecule type" value="Genomic_DNA"/>
</dbReference>
<dbReference type="SUPFAM" id="SSF53706">
    <property type="entry name" value="Formate dehydrogenase/DMSO reductase, domains 1-3"/>
    <property type="match status" value="1"/>
</dbReference>
<keyword evidence="5" id="KW-0560">Oxidoreductase</keyword>
<accession>A0ABN6MDX4</accession>
<dbReference type="Pfam" id="PF01568">
    <property type="entry name" value="Molydop_binding"/>
    <property type="match status" value="1"/>
</dbReference>
<dbReference type="InterPro" id="IPR006657">
    <property type="entry name" value="MoPterin_dinucl-bd_dom"/>
</dbReference>
<dbReference type="InterPro" id="IPR006963">
    <property type="entry name" value="Mopterin_OxRdtase_4Fe-4S_dom"/>
</dbReference>
<evidence type="ECO:0000313" key="9">
    <source>
        <dbReference type="EMBL" id="BDE96187.1"/>
    </source>
</evidence>
<reference evidence="9 10" key="1">
    <citation type="submission" date="2022-01" db="EMBL/GenBank/DDBJ databases">
        <title>Novel bile acid biosynthetic pathways are enriched in the microbiome of centenarians.</title>
        <authorList>
            <person name="Sato Y."/>
            <person name="Atarashi K."/>
            <person name="Plichta R.D."/>
            <person name="Arai Y."/>
            <person name="Sasajima S."/>
            <person name="Kearney M.S."/>
            <person name="Suda W."/>
            <person name="Takeshita K."/>
            <person name="Sasaki T."/>
            <person name="Okamoto S."/>
            <person name="Skelly N.A."/>
            <person name="Okamura Y."/>
            <person name="Vlamakis H."/>
            <person name="Li Y."/>
            <person name="Tanoue T."/>
            <person name="Takei H."/>
            <person name="Nittono H."/>
            <person name="Narushima S."/>
            <person name="Irie J."/>
            <person name="Itoh H."/>
            <person name="Moriya K."/>
            <person name="Sugiura Y."/>
            <person name="Suematsu M."/>
            <person name="Moritoki N."/>
            <person name="Shibata S."/>
            <person name="Littman R.D."/>
            <person name="Fischbach A.M."/>
            <person name="Uwamino Y."/>
            <person name="Inoue T."/>
            <person name="Honda A."/>
            <person name="Hattori M."/>
            <person name="Murai T."/>
            <person name="Xavier J.R."/>
            <person name="Hirose N."/>
            <person name="Honda K."/>
        </authorList>
    </citation>
    <scope>NUCLEOTIDE SEQUENCE [LARGE SCALE GENOMIC DNA]</scope>
    <source>
        <strain evidence="9 10">CE91-St30</strain>
    </source>
</reference>
<comment type="similarity">
    <text evidence="2">Belongs to the prokaryotic molybdopterin-containing oxidoreductase family.</text>
</comment>
<dbReference type="CDD" id="cd02781">
    <property type="entry name" value="MopB_CT_Acetylene-hydratase"/>
    <property type="match status" value="1"/>
</dbReference>
<dbReference type="RefSeq" id="WP_102378281.1">
    <property type="nucleotide sequence ID" value="NZ_AP025564.1"/>
</dbReference>
<evidence type="ECO:0000256" key="4">
    <source>
        <dbReference type="ARBA" id="ARBA00022723"/>
    </source>
</evidence>
<evidence type="ECO:0000256" key="7">
    <source>
        <dbReference type="ARBA" id="ARBA00023014"/>
    </source>
</evidence>
<keyword evidence="4" id="KW-0479">Metal-binding</keyword>
<evidence type="ECO:0000256" key="5">
    <source>
        <dbReference type="ARBA" id="ARBA00023002"/>
    </source>
</evidence>
<dbReference type="InterPro" id="IPR006656">
    <property type="entry name" value="Mopterin_OxRdtase"/>
</dbReference>
<dbReference type="Pfam" id="PF00384">
    <property type="entry name" value="Molybdopterin"/>
    <property type="match status" value="1"/>
</dbReference>
<dbReference type="PROSITE" id="PS00932">
    <property type="entry name" value="MOLYBDOPTERIN_PROK_3"/>
    <property type="match status" value="1"/>
</dbReference>
<dbReference type="InterPro" id="IPR050612">
    <property type="entry name" value="Prok_Mopterin_Oxidored"/>
</dbReference>
<dbReference type="Gene3D" id="2.40.40.20">
    <property type="match status" value="1"/>
</dbReference>
<dbReference type="InterPro" id="IPR009010">
    <property type="entry name" value="Asp_de-COase-like_dom_sf"/>
</dbReference>
<sequence length="761" mass="86561">MSELRRVSDTPAVEELADGTKVFRTAQWSPPGCHGVGCGLRVFVKDGRLVKVEGDPDQPITNGRLCVRCLTLPEYYYHEDRLLYPMKRARDQRGNPEAWERISWDEAYDILVSKYWEIREKYGPDSISVWTGTGREASAYQFQLCNQVFHSRTAIHANGGWSCIIPRQTAMDWVLGCAYVEYDGAFGFEDRYDDPRYELPKYMLVWGRNPLWSNPDGLFGHSVIDMMKRGTKLIVADPRASWLAMHAEYHLQLRPGTDTALAMALNNVIIEEDLYDHEFVEYWCYGFDEYAERMRTMPPEKAEEITGVPADDIRAAARCLAQKPSTASVGLKVDQNPNCIQIGHAVWGIFAICGNLDNPGGVKLGQTMKNGGSTGRGGVGMTVQKEDENPIPIAGHEQYPAMDFIINTTQPDCTLDTLLTGSPYPIEYLFIQSSNFISSCITQQPMRWLEACRHKEFCVATDIFMNPTIQALADLVLPVSTALEHEGLVTFHGCNQPGQFNALTKVLEPEGECKSDLEIMLDIDHRINPDRDPSEKKWLDTQSYLTDKIRSIPDVDIDYPTLQEWVYGQYEVPYKQYELGLLRADGKPGFKSPTGRVELFSTVMQHLGEDPLPYYEEPRFSKISRPEWAEEYPLTFVTGARQVTSFHTEHRMIDSLREIHSYATVEIHPSMAEKQGIHEGDWVYIENPWGRCKMVAKITPVVKEDVISCDHGWWYPEDKDKELYSVWKSNINELMPHKEIGKLGLGSHYGAIPCKIYRAEG</sequence>